<proteinExistence type="inferred from homology"/>
<gene>
    <name evidence="5" type="ORF">HNR65_001817</name>
</gene>
<dbReference type="EMBL" id="JACDUS010000004">
    <property type="protein sequence ID" value="MBA2881490.1"/>
    <property type="molecule type" value="Genomic_DNA"/>
</dbReference>
<dbReference type="InterPro" id="IPR003869">
    <property type="entry name" value="Polysac_CapD-like"/>
</dbReference>
<sequence>MKIRVSKNFFIILCLDILLLMAAHYGAYLVRFDFSVSSREFAPFLTLLPYVLLIKIAAFYYFDLYSGMWRYTSLNDLFNVIKASTAASVALILFVLARYRFEGFSRSIFLIDYCFTLIAIAGVRVAARVLFEQSARRAGTKALFQNLVRVLREKKCAAQNPDHWCGRLRGKILREIKDNASIRYQVVGFLDDDRVKKGRKIHGVPVLDKISRLPRVVDRLGVSDVVIAIPSADAARIRSIVELCKYCSIKFKTVPGMGELIDGRVTVNAIRDVEFRDLLGRKPVELDQEQIGAFLKGKTVFVSGAGGSIGRGLCRQICRFAPSKIILLWMRKICFRLHGQGREPGQYHGGQQAGLGDDRAAQKHGRKFGHPVCHGAVRQRDRQRRQRDSLV</sequence>
<dbReference type="InterPro" id="IPR036291">
    <property type="entry name" value="NAD(P)-bd_dom_sf"/>
</dbReference>
<feature type="transmembrane region" description="Helical" evidence="3">
    <location>
        <begin position="9"/>
        <end position="29"/>
    </location>
</feature>
<comment type="similarity">
    <text evidence="1">Belongs to the polysaccharide synthase family.</text>
</comment>
<dbReference type="AlphaFoldDB" id="A0A7W0C978"/>
<dbReference type="Gene3D" id="3.40.50.720">
    <property type="entry name" value="NAD(P)-binding Rossmann-like Domain"/>
    <property type="match status" value="1"/>
</dbReference>
<dbReference type="Pfam" id="PF13727">
    <property type="entry name" value="CoA_binding_3"/>
    <property type="match status" value="1"/>
</dbReference>
<dbReference type="PANTHER" id="PTHR43318:SF1">
    <property type="entry name" value="POLYSACCHARIDE BIOSYNTHESIS PROTEIN EPSC-RELATED"/>
    <property type="match status" value="1"/>
</dbReference>
<feature type="transmembrane region" description="Helical" evidence="3">
    <location>
        <begin position="83"/>
        <end position="101"/>
    </location>
</feature>
<feature type="domain" description="Polysaccharide biosynthesis protein CapD-like" evidence="4">
    <location>
        <begin position="300"/>
        <end position="328"/>
    </location>
</feature>
<evidence type="ECO:0000313" key="6">
    <source>
        <dbReference type="Proteomes" id="UP000525298"/>
    </source>
</evidence>
<evidence type="ECO:0000313" key="5">
    <source>
        <dbReference type="EMBL" id="MBA2881490.1"/>
    </source>
</evidence>
<keyword evidence="3" id="KW-1133">Transmembrane helix</keyword>
<dbReference type="Pfam" id="PF02719">
    <property type="entry name" value="Polysacc_synt_2"/>
    <property type="match status" value="1"/>
</dbReference>
<keyword evidence="3" id="KW-0812">Transmembrane</keyword>
<keyword evidence="3" id="KW-0472">Membrane</keyword>
<reference evidence="5 6" key="1">
    <citation type="submission" date="2020-07" db="EMBL/GenBank/DDBJ databases">
        <title>Genomic Encyclopedia of Type Strains, Phase IV (KMG-IV): sequencing the most valuable type-strain genomes for metagenomic binning, comparative biology and taxonomic classification.</title>
        <authorList>
            <person name="Goeker M."/>
        </authorList>
    </citation>
    <scope>NUCLEOTIDE SEQUENCE [LARGE SCALE GENOMIC DNA]</scope>
    <source>
        <strain evidence="5 6">DSM 17721</strain>
    </source>
</reference>
<evidence type="ECO:0000256" key="2">
    <source>
        <dbReference type="SAM" id="MobiDB-lite"/>
    </source>
</evidence>
<feature type="transmembrane region" description="Helical" evidence="3">
    <location>
        <begin position="41"/>
        <end position="62"/>
    </location>
</feature>
<feature type="transmembrane region" description="Helical" evidence="3">
    <location>
        <begin position="107"/>
        <end position="127"/>
    </location>
</feature>
<dbReference type="Proteomes" id="UP000525298">
    <property type="component" value="Unassembled WGS sequence"/>
</dbReference>
<accession>A0A7W0C978</accession>
<dbReference type="InterPro" id="IPR051203">
    <property type="entry name" value="Polysaccharide_Synthase-Rel"/>
</dbReference>
<keyword evidence="6" id="KW-1185">Reference proteome</keyword>
<dbReference type="PANTHER" id="PTHR43318">
    <property type="entry name" value="UDP-N-ACETYLGLUCOSAMINE 4,6-DEHYDRATASE"/>
    <property type="match status" value="1"/>
</dbReference>
<evidence type="ECO:0000259" key="4">
    <source>
        <dbReference type="Pfam" id="PF02719"/>
    </source>
</evidence>
<protein>
    <submittedName>
        <fullName evidence="5">FlaA1/EpsC-like NDP-sugar epimerase</fullName>
    </submittedName>
</protein>
<dbReference type="SUPFAM" id="SSF51735">
    <property type="entry name" value="NAD(P)-binding Rossmann-fold domains"/>
    <property type="match status" value="1"/>
</dbReference>
<organism evidence="5 6">
    <name type="scientific">Desulfosalsimonas propionicica</name>
    <dbReference type="NCBI Taxonomy" id="332175"/>
    <lineage>
        <taxon>Bacteria</taxon>
        <taxon>Pseudomonadati</taxon>
        <taxon>Thermodesulfobacteriota</taxon>
        <taxon>Desulfobacteria</taxon>
        <taxon>Desulfobacterales</taxon>
        <taxon>Desulfosalsimonadaceae</taxon>
        <taxon>Desulfosalsimonas</taxon>
    </lineage>
</organism>
<feature type="region of interest" description="Disordered" evidence="2">
    <location>
        <begin position="345"/>
        <end position="391"/>
    </location>
</feature>
<evidence type="ECO:0000256" key="1">
    <source>
        <dbReference type="ARBA" id="ARBA00007430"/>
    </source>
</evidence>
<comment type="caution">
    <text evidence="5">The sequence shown here is derived from an EMBL/GenBank/DDBJ whole genome shotgun (WGS) entry which is preliminary data.</text>
</comment>
<evidence type="ECO:0000256" key="3">
    <source>
        <dbReference type="SAM" id="Phobius"/>
    </source>
</evidence>
<name>A0A7W0C978_9BACT</name>